<dbReference type="FunFam" id="3.10.450.240:FF:000002">
    <property type="entry name" value="Mitochondrial import inner membrane translocase subunit TIM44"/>
    <property type="match status" value="1"/>
</dbReference>
<keyword evidence="8" id="KW-0809">Transit peptide</keyword>
<keyword evidence="7" id="KW-0653">Protein transport</keyword>
<evidence type="ECO:0000256" key="11">
    <source>
        <dbReference type="ARBA" id="ARBA00023136"/>
    </source>
</evidence>
<dbReference type="GO" id="GO:0051087">
    <property type="term" value="F:protein-folding chaperone binding"/>
    <property type="evidence" value="ECO:0007669"/>
    <property type="project" value="TreeGrafter"/>
</dbReference>
<dbReference type="GO" id="GO:0030150">
    <property type="term" value="P:protein import into mitochondrial matrix"/>
    <property type="evidence" value="ECO:0007669"/>
    <property type="project" value="TreeGrafter"/>
</dbReference>
<evidence type="ECO:0000256" key="5">
    <source>
        <dbReference type="ARBA" id="ARBA00022792"/>
    </source>
</evidence>
<dbReference type="InterPro" id="IPR032710">
    <property type="entry name" value="NTF2-like_dom_sf"/>
</dbReference>
<dbReference type="Pfam" id="PF04280">
    <property type="entry name" value="Tim44"/>
    <property type="match status" value="1"/>
</dbReference>
<feature type="compositionally biased region" description="Polar residues" evidence="13">
    <location>
        <begin position="178"/>
        <end position="192"/>
    </location>
</feature>
<keyword evidence="9" id="KW-0811">Translocation</keyword>
<evidence type="ECO:0000313" key="16">
    <source>
        <dbReference type="Proteomes" id="UP001166286"/>
    </source>
</evidence>
<dbReference type="GO" id="GO:0005524">
    <property type="term" value="F:ATP binding"/>
    <property type="evidence" value="ECO:0007669"/>
    <property type="project" value="UniProtKB-KW"/>
</dbReference>
<reference evidence="15" key="1">
    <citation type="submission" date="2023-03" db="EMBL/GenBank/DDBJ databases">
        <title>Complete genome of Cladonia borealis.</title>
        <authorList>
            <person name="Park H."/>
        </authorList>
    </citation>
    <scope>NUCLEOTIDE SEQUENCE</scope>
    <source>
        <strain evidence="15">ANT050790</strain>
    </source>
</reference>
<dbReference type="PANTHER" id="PTHR10721">
    <property type="entry name" value="MITOCHONDRIAL IMPORT INNER MEMBRANE TRANSLOCASE SUBUNIT TIM44"/>
    <property type="match status" value="1"/>
</dbReference>
<dbReference type="PANTHER" id="PTHR10721:SF1">
    <property type="entry name" value="MITOCHONDRIAL IMPORT INNER MEMBRANE TRANSLOCASE SUBUNIT TIM44"/>
    <property type="match status" value="1"/>
</dbReference>
<evidence type="ECO:0000256" key="13">
    <source>
        <dbReference type="SAM" id="MobiDB-lite"/>
    </source>
</evidence>
<feature type="compositionally biased region" description="Basic and acidic residues" evidence="13">
    <location>
        <begin position="87"/>
        <end position="128"/>
    </location>
</feature>
<evidence type="ECO:0000256" key="4">
    <source>
        <dbReference type="ARBA" id="ARBA00022741"/>
    </source>
</evidence>
<evidence type="ECO:0000256" key="7">
    <source>
        <dbReference type="ARBA" id="ARBA00022927"/>
    </source>
</evidence>
<gene>
    <name evidence="15" type="ORF">JMJ35_008058</name>
</gene>
<dbReference type="GO" id="GO:0005743">
    <property type="term" value="C:mitochondrial inner membrane"/>
    <property type="evidence" value="ECO:0007669"/>
    <property type="project" value="UniProtKB-SubCell"/>
</dbReference>
<dbReference type="InterPro" id="IPR039544">
    <property type="entry name" value="Tim44-like"/>
</dbReference>
<evidence type="ECO:0000256" key="8">
    <source>
        <dbReference type="ARBA" id="ARBA00022946"/>
    </source>
</evidence>
<evidence type="ECO:0000256" key="3">
    <source>
        <dbReference type="ARBA" id="ARBA00022448"/>
    </source>
</evidence>
<comment type="similarity">
    <text evidence="2">Belongs to the Tim44 family.</text>
</comment>
<organism evidence="15 16">
    <name type="scientific">Cladonia borealis</name>
    <dbReference type="NCBI Taxonomy" id="184061"/>
    <lineage>
        <taxon>Eukaryota</taxon>
        <taxon>Fungi</taxon>
        <taxon>Dikarya</taxon>
        <taxon>Ascomycota</taxon>
        <taxon>Pezizomycotina</taxon>
        <taxon>Lecanoromycetes</taxon>
        <taxon>OSLEUM clade</taxon>
        <taxon>Lecanoromycetidae</taxon>
        <taxon>Lecanorales</taxon>
        <taxon>Lecanorineae</taxon>
        <taxon>Cladoniaceae</taxon>
        <taxon>Cladonia</taxon>
    </lineage>
</organism>
<proteinExistence type="inferred from homology"/>
<dbReference type="EMBL" id="JAFEKC020000018">
    <property type="protein sequence ID" value="KAK0509664.1"/>
    <property type="molecule type" value="Genomic_DNA"/>
</dbReference>
<feature type="compositionally biased region" description="Basic and acidic residues" evidence="13">
    <location>
        <begin position="139"/>
        <end position="168"/>
    </location>
</feature>
<keyword evidence="3" id="KW-0813">Transport</keyword>
<evidence type="ECO:0000256" key="9">
    <source>
        <dbReference type="ARBA" id="ARBA00023010"/>
    </source>
</evidence>
<dbReference type="AlphaFoldDB" id="A0AA39QWM9"/>
<keyword evidence="16" id="KW-1185">Reference proteome</keyword>
<sequence>MRPPLRVLPHVRTTGSLKVRCFTSSALLPSGRTAPYRRIQTQLRDKPIIASSSSHVLLPSLSRFTLFSPLFRRAFSTTPRPYAISFRDLKSDEKGKAPPRKEAKKPSEKETSAKEEDPTEKAYREAQRESQANFKRQKKEQEKEEASSGSKEESTGDGERQQRKKEEEPPPPPHGNKSPWQVFTETLKSEFQASKEWNESTKQLASSAHQFTENESVKRARAAYSAASDAATSGTATALKGAGKAVGQGAAWTWDSPPVKVVRQGVSATAHGIEAATRPVRETKVYKTAVGGVKNVIDDGSSSKYGGWMEKEERRRQRELREMKEAVADGRPGKRVEKMEEDPNAGTNVTLHKDSVIKESWKNFRDSSPVMQRLFSLKSSYNESENPLISTARSVTDRIAGFFAENETAMVIKKFREMDPNFQVEPFLREMREYILPEVLDAYVKGDTDTLKLWLSAAQFQVYAALTQQYTTAGLKSDGRILDIRHVDILSARMLEPGEIPVFIITCRTQEVHVYRNSKTNELAAGMEDKVQLVTYAIGVTRVAEDVNNPDTRGWRLIELQKSARDYI</sequence>
<dbReference type="Proteomes" id="UP001166286">
    <property type="component" value="Unassembled WGS sequence"/>
</dbReference>
<dbReference type="Gene3D" id="3.10.450.240">
    <property type="match status" value="1"/>
</dbReference>
<accession>A0AA39QWM9</accession>
<evidence type="ECO:0000259" key="14">
    <source>
        <dbReference type="SMART" id="SM00978"/>
    </source>
</evidence>
<keyword evidence="6" id="KW-0067">ATP-binding</keyword>
<evidence type="ECO:0000256" key="10">
    <source>
        <dbReference type="ARBA" id="ARBA00023128"/>
    </source>
</evidence>
<feature type="compositionally biased region" description="Polar residues" evidence="13">
    <location>
        <begin position="200"/>
        <end position="213"/>
    </location>
</feature>
<feature type="region of interest" description="Disordered" evidence="13">
    <location>
        <begin position="86"/>
        <end position="213"/>
    </location>
</feature>
<keyword evidence="5" id="KW-0999">Mitochondrion inner membrane</keyword>
<comment type="caution">
    <text evidence="15">The sequence shown here is derived from an EMBL/GenBank/DDBJ whole genome shotgun (WGS) entry which is preliminary data.</text>
</comment>
<dbReference type="SMART" id="SM00978">
    <property type="entry name" value="Tim44"/>
    <property type="match status" value="1"/>
</dbReference>
<dbReference type="SUPFAM" id="SSF54427">
    <property type="entry name" value="NTF2-like"/>
    <property type="match status" value="1"/>
</dbReference>
<comment type="subcellular location">
    <subcellularLocation>
        <location evidence="1">Mitochondrion inner membrane</location>
        <topology evidence="1">Peripheral membrane protein</topology>
    </subcellularLocation>
</comment>
<evidence type="ECO:0000256" key="1">
    <source>
        <dbReference type="ARBA" id="ARBA00004637"/>
    </source>
</evidence>
<keyword evidence="4" id="KW-0547">Nucleotide-binding</keyword>
<keyword evidence="10" id="KW-0496">Mitochondrion</keyword>
<keyword evidence="11" id="KW-0472">Membrane</keyword>
<name>A0AA39QWM9_9LECA</name>
<evidence type="ECO:0000256" key="12">
    <source>
        <dbReference type="ARBA" id="ARBA00074309"/>
    </source>
</evidence>
<evidence type="ECO:0000256" key="2">
    <source>
        <dbReference type="ARBA" id="ARBA00009597"/>
    </source>
</evidence>
<dbReference type="InterPro" id="IPR007379">
    <property type="entry name" value="Tim44-like_dom"/>
</dbReference>
<feature type="domain" description="Tim44-like" evidence="14">
    <location>
        <begin position="408"/>
        <end position="562"/>
    </location>
</feature>
<evidence type="ECO:0000313" key="15">
    <source>
        <dbReference type="EMBL" id="KAK0509664.1"/>
    </source>
</evidence>
<evidence type="ECO:0000256" key="6">
    <source>
        <dbReference type="ARBA" id="ARBA00022840"/>
    </source>
</evidence>
<protein>
    <recommendedName>
        <fullName evidence="12">Mitochondrial import inner membrane translocase subunit TIM44</fullName>
    </recommendedName>
</protein>